<evidence type="ECO:0000313" key="3">
    <source>
        <dbReference type="EMBL" id="KAF7260135.1"/>
    </source>
</evidence>
<dbReference type="Proteomes" id="UP000822476">
    <property type="component" value="Unassembled WGS sequence"/>
</dbReference>
<dbReference type="GO" id="GO:0001042">
    <property type="term" value="F:RNA polymerase I core binding"/>
    <property type="evidence" value="ECO:0007669"/>
    <property type="project" value="TreeGrafter"/>
</dbReference>
<name>A0A8S9YYD8_9TREM</name>
<dbReference type="PANTHER" id="PTHR12790">
    <property type="entry name" value="TRANSCRIPTION INITIATION FACTOR IA RRN3"/>
    <property type="match status" value="1"/>
</dbReference>
<sequence length="676" mass="76891">MVYECNGRSDLFTGSRRERTLLLYYQDGAFEYIRNYSKFPHSHQSTAVDPFTLKFEQLFLLKSAICQRHSKVQEVGLGFTFGMEIGLETGFDQLISAVETWSTGNYIGFTVCLHKLAQPKQYPSKHLSSLLRVLCSNLQWLTEGMANELLTSVDTPASWISCDVPVRSGVIQLLSEIAVQFSGCTPKVCEICALLLLGKDITDPSLFRLSFELSSDFVHRLVSAVPQFEPLLTDQLLNKFPGWRRPCSELLLTVCNFLHLLCSPSYSNCLSLASKGLVFSAICELLLELELNPDDDEPKADVDDLAALLPDLNYELMSWSTLQEFTCQILLHPNSTVDNSNKRKLELCTCLLIAHLRTVCVDRSNGVCDERECQLDWRVLCAIFKRMRESFAQYVLPMNTPFHYFPLVCFYTASLRGGLMVNWIEFLWDVVKSEHQDSGSRITAVSYLVALLARARMCVLDLVMELLHDMTAWCVDYVYRHRGMLMTSHSKLLLTENRVYYAVCDAIVYVLVQLHGPLLDSRYYFQSCDHLPLAQIKLSPLSPWTNMPDQLRRVFEHVCMTYNLPCTTVGFPLLLADQVDGNIDRLDLPLLEQIRPSRLFSLPLQSDVCRLLLPFILPLFRDRVVGKRFTSATLDTDATSGSPVATQKRKKRKRADTKPTFLGLNVDKFARIVSDH</sequence>
<dbReference type="GO" id="GO:0006361">
    <property type="term" value="P:transcription initiation at RNA polymerase I promoter"/>
    <property type="evidence" value="ECO:0007669"/>
    <property type="project" value="InterPro"/>
</dbReference>
<protein>
    <recommendedName>
        <fullName evidence="5">RNA polymerase I-specific transcription initiation factor RRN3</fullName>
    </recommendedName>
</protein>
<dbReference type="Pfam" id="PF05327">
    <property type="entry name" value="RRN3"/>
    <property type="match status" value="1"/>
</dbReference>
<feature type="region of interest" description="Disordered" evidence="2">
    <location>
        <begin position="636"/>
        <end position="656"/>
    </location>
</feature>
<comment type="caution">
    <text evidence="3">The sequence shown here is derived from an EMBL/GenBank/DDBJ whole genome shotgun (WGS) entry which is preliminary data.</text>
</comment>
<evidence type="ECO:0000313" key="4">
    <source>
        <dbReference type="Proteomes" id="UP000822476"/>
    </source>
</evidence>
<proteinExistence type="inferred from homology"/>
<dbReference type="OrthoDB" id="26970at2759"/>
<dbReference type="EMBL" id="JTDE01000877">
    <property type="protein sequence ID" value="KAF7260135.1"/>
    <property type="molecule type" value="Genomic_DNA"/>
</dbReference>
<dbReference type="AlphaFoldDB" id="A0A8S9YYD8"/>
<dbReference type="InterPro" id="IPR016024">
    <property type="entry name" value="ARM-type_fold"/>
</dbReference>
<feature type="compositionally biased region" description="Polar residues" evidence="2">
    <location>
        <begin position="636"/>
        <end position="645"/>
    </location>
</feature>
<dbReference type="GO" id="GO:0005634">
    <property type="term" value="C:nucleus"/>
    <property type="evidence" value="ECO:0007669"/>
    <property type="project" value="TreeGrafter"/>
</dbReference>
<evidence type="ECO:0000256" key="1">
    <source>
        <dbReference type="ARBA" id="ARBA00010098"/>
    </source>
</evidence>
<accession>A0A8S9YYD8</accession>
<dbReference type="SUPFAM" id="SSF48371">
    <property type="entry name" value="ARM repeat"/>
    <property type="match status" value="1"/>
</dbReference>
<organism evidence="3 4">
    <name type="scientific">Paragonimus skrjabini miyazakii</name>
    <dbReference type="NCBI Taxonomy" id="59628"/>
    <lineage>
        <taxon>Eukaryota</taxon>
        <taxon>Metazoa</taxon>
        <taxon>Spiralia</taxon>
        <taxon>Lophotrochozoa</taxon>
        <taxon>Platyhelminthes</taxon>
        <taxon>Trematoda</taxon>
        <taxon>Digenea</taxon>
        <taxon>Plagiorchiida</taxon>
        <taxon>Troglotremata</taxon>
        <taxon>Troglotrematidae</taxon>
        <taxon>Paragonimus</taxon>
    </lineage>
</organism>
<dbReference type="InterPro" id="IPR007991">
    <property type="entry name" value="RNA_pol_I_trans_ini_fac_RRN3"/>
</dbReference>
<gene>
    <name evidence="3" type="ORF">EG68_02599</name>
</gene>
<comment type="similarity">
    <text evidence="1">Belongs to the RRN3 family.</text>
</comment>
<evidence type="ECO:0008006" key="5">
    <source>
        <dbReference type="Google" id="ProtNLM"/>
    </source>
</evidence>
<keyword evidence="4" id="KW-1185">Reference proteome</keyword>
<evidence type="ECO:0000256" key="2">
    <source>
        <dbReference type="SAM" id="MobiDB-lite"/>
    </source>
</evidence>
<dbReference type="GO" id="GO:0001181">
    <property type="term" value="F:RNA polymerase I general transcription initiation factor activity"/>
    <property type="evidence" value="ECO:0007669"/>
    <property type="project" value="InterPro"/>
</dbReference>
<dbReference type="PANTHER" id="PTHR12790:SF0">
    <property type="entry name" value="RNA POLYMERASE I-SPECIFIC TRANSCRIPTION INITIATION FACTOR RRN3-RELATED"/>
    <property type="match status" value="1"/>
</dbReference>
<reference evidence="3" key="1">
    <citation type="submission" date="2019-07" db="EMBL/GenBank/DDBJ databases">
        <title>Annotation for the trematode Paragonimus miyazaki's.</title>
        <authorList>
            <person name="Choi Y.-J."/>
        </authorList>
    </citation>
    <scope>NUCLEOTIDE SEQUENCE</scope>
    <source>
        <strain evidence="3">Japan</strain>
    </source>
</reference>